<dbReference type="Gene3D" id="1.20.1600.10">
    <property type="entry name" value="Outer membrane efflux proteins (OEP)"/>
    <property type="match status" value="1"/>
</dbReference>
<evidence type="ECO:0000313" key="9">
    <source>
        <dbReference type="Proteomes" id="UP000824115"/>
    </source>
</evidence>
<accession>A0A9D2GQN3</accession>
<evidence type="ECO:0000256" key="7">
    <source>
        <dbReference type="ARBA" id="ARBA00023237"/>
    </source>
</evidence>
<dbReference type="SUPFAM" id="SSF56954">
    <property type="entry name" value="Outer membrane efflux proteins (OEP)"/>
    <property type="match status" value="1"/>
</dbReference>
<dbReference type="InterPro" id="IPR051906">
    <property type="entry name" value="TolC-like"/>
</dbReference>
<reference evidence="8" key="1">
    <citation type="journal article" date="2021" name="PeerJ">
        <title>Extensive microbial diversity within the chicken gut microbiome revealed by metagenomics and culture.</title>
        <authorList>
            <person name="Gilroy R."/>
            <person name="Ravi A."/>
            <person name="Getino M."/>
            <person name="Pursley I."/>
            <person name="Horton D.L."/>
            <person name="Alikhan N.F."/>
            <person name="Baker D."/>
            <person name="Gharbi K."/>
            <person name="Hall N."/>
            <person name="Watson M."/>
            <person name="Adriaenssens E.M."/>
            <person name="Foster-Nyarko E."/>
            <person name="Jarju S."/>
            <person name="Secka A."/>
            <person name="Antonio M."/>
            <person name="Oren A."/>
            <person name="Chaudhuri R.R."/>
            <person name="La Ragione R."/>
            <person name="Hildebrand F."/>
            <person name="Pallen M.J."/>
        </authorList>
    </citation>
    <scope>NUCLEOTIDE SEQUENCE</scope>
    <source>
        <strain evidence="8">Gambia16-554</strain>
    </source>
</reference>
<comment type="subcellular location">
    <subcellularLocation>
        <location evidence="1">Cell outer membrane</location>
    </subcellularLocation>
</comment>
<gene>
    <name evidence="8" type="ORF">IAC04_08450</name>
</gene>
<dbReference type="InterPro" id="IPR022357">
    <property type="entry name" value="MIP_CS"/>
</dbReference>
<dbReference type="InterPro" id="IPR003423">
    <property type="entry name" value="OMP_efflux"/>
</dbReference>
<keyword evidence="6" id="KW-0472">Membrane</keyword>
<dbReference type="EMBL" id="DXAW01000147">
    <property type="protein sequence ID" value="HIZ86507.1"/>
    <property type="molecule type" value="Genomic_DNA"/>
</dbReference>
<proteinExistence type="inferred from homology"/>
<organism evidence="8 9">
    <name type="scientific">Candidatus Coprenecus stercoravium</name>
    <dbReference type="NCBI Taxonomy" id="2840735"/>
    <lineage>
        <taxon>Bacteria</taxon>
        <taxon>Pseudomonadati</taxon>
        <taxon>Bacteroidota</taxon>
        <taxon>Bacteroidia</taxon>
        <taxon>Bacteroidales</taxon>
        <taxon>Rikenellaceae</taxon>
        <taxon>Rikenellaceae incertae sedis</taxon>
        <taxon>Candidatus Coprenecus</taxon>
    </lineage>
</organism>
<dbReference type="PROSITE" id="PS00221">
    <property type="entry name" value="MIP"/>
    <property type="match status" value="1"/>
</dbReference>
<dbReference type="PANTHER" id="PTHR30026:SF20">
    <property type="entry name" value="OUTER MEMBRANE PROTEIN TOLC"/>
    <property type="match status" value="1"/>
</dbReference>
<evidence type="ECO:0000256" key="2">
    <source>
        <dbReference type="ARBA" id="ARBA00007613"/>
    </source>
</evidence>
<dbReference type="AlphaFoldDB" id="A0A9D2GQN3"/>
<evidence type="ECO:0000256" key="3">
    <source>
        <dbReference type="ARBA" id="ARBA00022448"/>
    </source>
</evidence>
<comment type="caution">
    <text evidence="8">The sequence shown here is derived from an EMBL/GenBank/DDBJ whole genome shotgun (WGS) entry which is preliminary data.</text>
</comment>
<dbReference type="GO" id="GO:0009279">
    <property type="term" value="C:cell outer membrane"/>
    <property type="evidence" value="ECO:0007669"/>
    <property type="project" value="UniProtKB-SubCell"/>
</dbReference>
<dbReference type="GO" id="GO:0015562">
    <property type="term" value="F:efflux transmembrane transporter activity"/>
    <property type="evidence" value="ECO:0007669"/>
    <property type="project" value="InterPro"/>
</dbReference>
<reference evidence="8" key="2">
    <citation type="submission" date="2021-04" db="EMBL/GenBank/DDBJ databases">
        <authorList>
            <person name="Gilroy R."/>
        </authorList>
    </citation>
    <scope>NUCLEOTIDE SEQUENCE</scope>
    <source>
        <strain evidence="8">Gambia16-554</strain>
    </source>
</reference>
<dbReference type="Proteomes" id="UP000824115">
    <property type="component" value="Unassembled WGS sequence"/>
</dbReference>
<dbReference type="PANTHER" id="PTHR30026">
    <property type="entry name" value="OUTER MEMBRANE PROTEIN TOLC"/>
    <property type="match status" value="1"/>
</dbReference>
<keyword evidence="5" id="KW-0812">Transmembrane</keyword>
<evidence type="ECO:0000256" key="1">
    <source>
        <dbReference type="ARBA" id="ARBA00004442"/>
    </source>
</evidence>
<sequence length="443" mass="49385">MRHIQAITILTLIFHTAAAQEPWSLEKCIEYALEHNITVRQQSLNVAGSDNLLKKSKLSFFPDLDISLGHSLNWGRSVDLQNLEIIHNRLSQSTSIAASSSIYLIDGLSRLYGLISSRQGLEAAEEEAERIKDDITLSVIKSYMQVLLAQEELNAAMKHLESISAQRERTVILVEEGTLAYTSLLETEAQLAAERVDAVNAENRLEIDMLNLKQLLGLPAGAGLAIAFPETGAQPTSHALYDVDEIYSRAQSLPFIQSARMAIDKSLTDLKSAKGQYWPKLSLSASYGTFYSSSTYAPDGSVYPFFSQFRDNINPAVSIGLSIPLFNNGETKAAVREAELEHERCILELEARQQTLYKDIQTAVTEVRNCRRRIDAALANLSLATESFNCARERFDTGTIDGTDYTTARNSMIEAESEYIRAKYQYLFIVRVLDFHNHGAMTP</sequence>
<dbReference type="Pfam" id="PF02321">
    <property type="entry name" value="OEP"/>
    <property type="match status" value="2"/>
</dbReference>
<evidence type="ECO:0000313" key="8">
    <source>
        <dbReference type="EMBL" id="HIZ86507.1"/>
    </source>
</evidence>
<dbReference type="GO" id="GO:0015288">
    <property type="term" value="F:porin activity"/>
    <property type="evidence" value="ECO:0007669"/>
    <property type="project" value="TreeGrafter"/>
</dbReference>
<keyword evidence="7" id="KW-0998">Cell outer membrane</keyword>
<keyword evidence="3" id="KW-0813">Transport</keyword>
<comment type="similarity">
    <text evidence="2">Belongs to the outer membrane factor (OMF) (TC 1.B.17) family.</text>
</comment>
<dbReference type="GO" id="GO:1990281">
    <property type="term" value="C:efflux pump complex"/>
    <property type="evidence" value="ECO:0007669"/>
    <property type="project" value="TreeGrafter"/>
</dbReference>
<evidence type="ECO:0000256" key="5">
    <source>
        <dbReference type="ARBA" id="ARBA00022692"/>
    </source>
</evidence>
<name>A0A9D2GQN3_9BACT</name>
<keyword evidence="4" id="KW-1134">Transmembrane beta strand</keyword>
<protein>
    <submittedName>
        <fullName evidence="8">TolC family protein</fullName>
    </submittedName>
</protein>
<evidence type="ECO:0000256" key="4">
    <source>
        <dbReference type="ARBA" id="ARBA00022452"/>
    </source>
</evidence>
<evidence type="ECO:0000256" key="6">
    <source>
        <dbReference type="ARBA" id="ARBA00023136"/>
    </source>
</evidence>